<gene>
    <name evidence="1" type="ORF">F511_47394</name>
</gene>
<keyword evidence="2" id="KW-1185">Reference proteome</keyword>
<protein>
    <submittedName>
        <fullName evidence="1">Uncharacterized protein</fullName>
    </submittedName>
</protein>
<evidence type="ECO:0000313" key="2">
    <source>
        <dbReference type="Proteomes" id="UP000250235"/>
    </source>
</evidence>
<dbReference type="AlphaFoldDB" id="A0A2Z6ZR59"/>
<sequence>MRATSSSRIRPKDFTLFTVNISKTAIFLTSLQYTPYGAAEILDELYVNLLTTYKKGLPEKARSCDLVISRAMSADDMINAGTDPNCKSMRSPYVLDNSCRDRCGSFPS</sequence>
<evidence type="ECO:0000313" key="1">
    <source>
        <dbReference type="EMBL" id="KZT75582.1"/>
    </source>
</evidence>
<dbReference type="Proteomes" id="UP000250235">
    <property type="component" value="Unassembled WGS sequence"/>
</dbReference>
<proteinExistence type="predicted"/>
<organism evidence="1 2">
    <name type="scientific">Dorcoceras hygrometricum</name>
    <dbReference type="NCBI Taxonomy" id="472368"/>
    <lineage>
        <taxon>Eukaryota</taxon>
        <taxon>Viridiplantae</taxon>
        <taxon>Streptophyta</taxon>
        <taxon>Embryophyta</taxon>
        <taxon>Tracheophyta</taxon>
        <taxon>Spermatophyta</taxon>
        <taxon>Magnoliopsida</taxon>
        <taxon>eudicotyledons</taxon>
        <taxon>Gunneridae</taxon>
        <taxon>Pentapetalae</taxon>
        <taxon>asterids</taxon>
        <taxon>lamiids</taxon>
        <taxon>Lamiales</taxon>
        <taxon>Gesneriaceae</taxon>
        <taxon>Didymocarpoideae</taxon>
        <taxon>Trichosporeae</taxon>
        <taxon>Loxocarpinae</taxon>
        <taxon>Dorcoceras</taxon>
    </lineage>
</organism>
<name>A0A2Z6ZR59_9LAMI</name>
<dbReference type="EMBL" id="KV220377">
    <property type="protein sequence ID" value="KZT75582.1"/>
    <property type="molecule type" value="Genomic_DNA"/>
</dbReference>
<reference evidence="1 2" key="1">
    <citation type="journal article" date="2015" name="Proc. Natl. Acad. Sci. U.S.A.">
        <title>The resurrection genome of Boea hygrometrica: A blueprint for survival of dehydration.</title>
        <authorList>
            <person name="Xiao L."/>
            <person name="Yang G."/>
            <person name="Zhang L."/>
            <person name="Yang X."/>
            <person name="Zhao S."/>
            <person name="Ji Z."/>
            <person name="Zhou Q."/>
            <person name="Hu M."/>
            <person name="Wang Y."/>
            <person name="Chen M."/>
            <person name="Xu Y."/>
            <person name="Jin H."/>
            <person name="Xiao X."/>
            <person name="Hu G."/>
            <person name="Bao F."/>
            <person name="Hu Y."/>
            <person name="Wan P."/>
            <person name="Li L."/>
            <person name="Deng X."/>
            <person name="Kuang T."/>
            <person name="Xiang C."/>
            <person name="Zhu J.K."/>
            <person name="Oliver M.J."/>
            <person name="He Y."/>
        </authorList>
    </citation>
    <scope>NUCLEOTIDE SEQUENCE [LARGE SCALE GENOMIC DNA]</scope>
    <source>
        <strain evidence="2">cv. XS01</strain>
    </source>
</reference>
<accession>A0A2Z6ZR59</accession>